<name>Q7UQK7_RHOBA</name>
<dbReference type="Proteomes" id="UP000001025">
    <property type="component" value="Chromosome"/>
</dbReference>
<reference evidence="3 4" key="1">
    <citation type="journal article" date="2003" name="Proc. Natl. Acad. Sci. U.S.A.">
        <title>Complete genome sequence of the marine planctomycete Pirellula sp. strain 1.</title>
        <authorList>
            <person name="Gloeckner F.O."/>
            <person name="Kube M."/>
            <person name="Bauer M."/>
            <person name="Teeling H."/>
            <person name="Lombardot T."/>
            <person name="Ludwig W."/>
            <person name="Gade D."/>
            <person name="Beck A."/>
            <person name="Borzym K."/>
            <person name="Heitmann K."/>
            <person name="Rabus R."/>
            <person name="Schlesner H."/>
            <person name="Amann R."/>
            <person name="Reinhardt R."/>
        </authorList>
    </citation>
    <scope>NUCLEOTIDE SEQUENCE [LARGE SCALE GENOMIC DNA]</scope>
    <source>
        <strain evidence="4">DSM 10527 / NCIMB 13988 / SH1</strain>
    </source>
</reference>
<organism evidence="3 4">
    <name type="scientific">Rhodopirellula baltica (strain DSM 10527 / NCIMB 13988 / SH1)</name>
    <dbReference type="NCBI Taxonomy" id="243090"/>
    <lineage>
        <taxon>Bacteria</taxon>
        <taxon>Pseudomonadati</taxon>
        <taxon>Planctomycetota</taxon>
        <taxon>Planctomycetia</taxon>
        <taxon>Pirellulales</taxon>
        <taxon>Pirellulaceae</taxon>
        <taxon>Rhodopirellula</taxon>
    </lineage>
</organism>
<dbReference type="AlphaFoldDB" id="Q7UQK7"/>
<dbReference type="PATRIC" id="fig|243090.15.peg.3017"/>
<keyword evidence="4" id="KW-1185">Reference proteome</keyword>
<feature type="region of interest" description="Disordered" evidence="1">
    <location>
        <begin position="110"/>
        <end position="135"/>
    </location>
</feature>
<dbReference type="HOGENOM" id="CLU_1325479_0_0_0"/>
<dbReference type="KEGG" id="rba:RB6257"/>
<feature type="chain" id="PRO_5004295541" description="Secreted protein" evidence="2">
    <location>
        <begin position="39"/>
        <end position="207"/>
    </location>
</feature>
<sequence length="207" mass="22459">MTLPTDGPMDHFEKKNRWFGGRMTLAVMLMSISTTVIAQPPTDDWKELELPTVETPNGTPADEAEEKIQKALEGDPLNPTGDGMLDDVLSVIRKRGSVLDGSVLDSQIDPLGDAVSGRAAGSESGETASKRLPGPAESFRLAEQLLATARRLEKTSPFSKTNRVPRIIGSDDLVKPRADMLPVETLVYQMRLRAVQLMQSGLNASSE</sequence>
<gene>
    <name evidence="3" type="ordered locus">RB6257</name>
</gene>
<evidence type="ECO:0000313" key="3">
    <source>
        <dbReference type="EMBL" id="CAD74694.1"/>
    </source>
</evidence>
<protein>
    <recommendedName>
        <fullName evidence="5">Secreted protein</fullName>
    </recommendedName>
</protein>
<feature type="signal peptide" evidence="2">
    <location>
        <begin position="1"/>
        <end position="38"/>
    </location>
</feature>
<evidence type="ECO:0000256" key="1">
    <source>
        <dbReference type="SAM" id="MobiDB-lite"/>
    </source>
</evidence>
<evidence type="ECO:0000313" key="4">
    <source>
        <dbReference type="Proteomes" id="UP000001025"/>
    </source>
</evidence>
<dbReference type="STRING" id="243090.RB6257"/>
<dbReference type="OrthoDB" id="279444at2"/>
<keyword evidence="2" id="KW-0732">Signal</keyword>
<evidence type="ECO:0008006" key="5">
    <source>
        <dbReference type="Google" id="ProtNLM"/>
    </source>
</evidence>
<dbReference type="EMBL" id="BX294143">
    <property type="protein sequence ID" value="CAD74694.1"/>
    <property type="molecule type" value="Genomic_DNA"/>
</dbReference>
<dbReference type="EnsemblBacteria" id="CAD74694">
    <property type="protein sequence ID" value="CAD74694"/>
    <property type="gene ID" value="RB6257"/>
</dbReference>
<dbReference type="InParanoid" id="Q7UQK7"/>
<evidence type="ECO:0000256" key="2">
    <source>
        <dbReference type="SAM" id="SignalP"/>
    </source>
</evidence>
<proteinExistence type="predicted"/>
<accession>Q7UQK7</accession>